<dbReference type="InterPro" id="IPR000504">
    <property type="entry name" value="RRM_dom"/>
</dbReference>
<dbReference type="PANTHER" id="PTHR48037">
    <property type="entry name" value="ATPASE E1"/>
    <property type="match status" value="1"/>
</dbReference>
<sequence length="144" mass="15221">MATNANPSLFVSGLTNDVNEEVLHEAFIPFGEIASVSLPKPEMKSSTDPHRGFATLTFAHPSDAAEALDNMDQSELFGRVLTVRPAKEAKAEGVKLGSRTAVWEQEGYSARYGAGGAEVGDEERGGGDAMEGLEGLDVAGPKRQ</sequence>
<dbReference type="OrthoDB" id="407442at2759"/>
<dbReference type="EMBL" id="NAJO01000011">
    <property type="protein sequence ID" value="OQO09150.1"/>
    <property type="molecule type" value="Genomic_DNA"/>
</dbReference>
<evidence type="ECO:0000256" key="1">
    <source>
        <dbReference type="ARBA" id="ARBA00022884"/>
    </source>
</evidence>
<evidence type="ECO:0000313" key="6">
    <source>
        <dbReference type="Proteomes" id="UP000192596"/>
    </source>
</evidence>
<dbReference type="Proteomes" id="UP000192596">
    <property type="component" value="Unassembled WGS sequence"/>
</dbReference>
<dbReference type="InParanoid" id="A0A1V8TCQ2"/>
<dbReference type="SUPFAM" id="SSF54928">
    <property type="entry name" value="RNA-binding domain, RBD"/>
    <property type="match status" value="1"/>
</dbReference>
<proteinExistence type="predicted"/>
<keyword evidence="1 2" id="KW-0694">RNA-binding</keyword>
<feature type="region of interest" description="Disordered" evidence="3">
    <location>
        <begin position="112"/>
        <end position="144"/>
    </location>
</feature>
<dbReference type="InterPro" id="IPR012677">
    <property type="entry name" value="Nucleotide-bd_a/b_plait_sf"/>
</dbReference>
<dbReference type="InterPro" id="IPR034168">
    <property type="entry name" value="PPIE_RRM"/>
</dbReference>
<name>A0A1V8TCQ2_9PEZI</name>
<evidence type="ECO:0000256" key="2">
    <source>
        <dbReference type="PROSITE-ProRule" id="PRU00176"/>
    </source>
</evidence>
<accession>A0A1V8TCQ2</accession>
<dbReference type="Pfam" id="PF00076">
    <property type="entry name" value="RRM_1"/>
    <property type="match status" value="1"/>
</dbReference>
<dbReference type="GO" id="GO:0003723">
    <property type="term" value="F:RNA binding"/>
    <property type="evidence" value="ECO:0007669"/>
    <property type="project" value="UniProtKB-UniRule"/>
</dbReference>
<dbReference type="CDD" id="cd12347">
    <property type="entry name" value="RRM_PPIE"/>
    <property type="match status" value="1"/>
</dbReference>
<comment type="caution">
    <text evidence="5">The sequence shown here is derived from an EMBL/GenBank/DDBJ whole genome shotgun (WGS) entry which is preliminary data.</text>
</comment>
<evidence type="ECO:0000256" key="3">
    <source>
        <dbReference type="SAM" id="MobiDB-lite"/>
    </source>
</evidence>
<keyword evidence="6" id="KW-1185">Reference proteome</keyword>
<dbReference type="PANTHER" id="PTHR48037:SF1">
    <property type="entry name" value="RRM DOMAIN-CONTAINING PROTEIN"/>
    <property type="match status" value="1"/>
</dbReference>
<evidence type="ECO:0000313" key="5">
    <source>
        <dbReference type="EMBL" id="OQO09150.1"/>
    </source>
</evidence>
<dbReference type="InterPro" id="IPR035979">
    <property type="entry name" value="RBD_domain_sf"/>
</dbReference>
<feature type="domain" description="RRM" evidence="4">
    <location>
        <begin position="7"/>
        <end position="88"/>
    </location>
</feature>
<dbReference type="STRING" id="1507870.A0A1V8TCQ2"/>
<gene>
    <name evidence="5" type="ORF">B0A48_06041</name>
</gene>
<dbReference type="AlphaFoldDB" id="A0A1V8TCQ2"/>
<evidence type="ECO:0000259" key="4">
    <source>
        <dbReference type="PROSITE" id="PS50102"/>
    </source>
</evidence>
<reference evidence="6" key="1">
    <citation type="submission" date="2017-03" db="EMBL/GenBank/DDBJ databases">
        <title>Genomes of endolithic fungi from Antarctica.</title>
        <authorList>
            <person name="Coleine C."/>
            <person name="Masonjones S."/>
            <person name="Stajich J.E."/>
        </authorList>
    </citation>
    <scope>NUCLEOTIDE SEQUENCE [LARGE SCALE GENOMIC DNA]</scope>
    <source>
        <strain evidence="6">CCFEE 5527</strain>
    </source>
</reference>
<dbReference type="PROSITE" id="PS50102">
    <property type="entry name" value="RRM"/>
    <property type="match status" value="1"/>
</dbReference>
<protein>
    <recommendedName>
        <fullName evidence="4">RRM domain-containing protein</fullName>
    </recommendedName>
</protein>
<dbReference type="Gene3D" id="3.30.70.330">
    <property type="match status" value="1"/>
</dbReference>
<organism evidence="5 6">
    <name type="scientific">Cryoendolithus antarcticus</name>
    <dbReference type="NCBI Taxonomy" id="1507870"/>
    <lineage>
        <taxon>Eukaryota</taxon>
        <taxon>Fungi</taxon>
        <taxon>Dikarya</taxon>
        <taxon>Ascomycota</taxon>
        <taxon>Pezizomycotina</taxon>
        <taxon>Dothideomycetes</taxon>
        <taxon>Dothideomycetidae</taxon>
        <taxon>Cladosporiales</taxon>
        <taxon>Cladosporiaceae</taxon>
        <taxon>Cryoendolithus</taxon>
    </lineage>
</organism>
<dbReference type="SMART" id="SM00360">
    <property type="entry name" value="RRM"/>
    <property type="match status" value="1"/>
</dbReference>